<keyword evidence="1 2" id="KW-0456">Lyase</keyword>
<dbReference type="PANTHER" id="PTHR31683">
    <property type="entry name" value="PECTATE LYASE 18-RELATED"/>
    <property type="match status" value="1"/>
</dbReference>
<dbReference type="GO" id="GO:0000272">
    <property type="term" value="P:polysaccharide catabolic process"/>
    <property type="evidence" value="ECO:0007669"/>
    <property type="project" value="UniProtKB-KW"/>
</dbReference>
<evidence type="ECO:0000259" key="4">
    <source>
        <dbReference type="SMART" id="SM00656"/>
    </source>
</evidence>
<keyword evidence="2" id="KW-0119">Carbohydrate metabolism</keyword>
<dbReference type="InterPro" id="IPR006626">
    <property type="entry name" value="PbH1"/>
</dbReference>
<evidence type="ECO:0000256" key="1">
    <source>
        <dbReference type="ARBA" id="ARBA00023239"/>
    </source>
</evidence>
<comment type="caution">
    <text evidence="5">The sequence shown here is derived from an EMBL/GenBank/DDBJ whole genome shotgun (WGS) entry which is preliminary data.</text>
</comment>
<dbReference type="RefSeq" id="WP_121155364.1">
    <property type="nucleotide sequence ID" value="NZ_RBKT01000001.1"/>
</dbReference>
<comment type="subcellular location">
    <subcellularLocation>
        <location evidence="2">Secreted</location>
    </subcellularLocation>
</comment>
<evidence type="ECO:0000313" key="5">
    <source>
        <dbReference type="EMBL" id="RKR86951.1"/>
    </source>
</evidence>
<dbReference type="InterPro" id="IPR011050">
    <property type="entry name" value="Pectin_lyase_fold/virulence"/>
</dbReference>
<keyword evidence="2" id="KW-0624">Polysaccharide degradation</keyword>
<evidence type="ECO:0000256" key="3">
    <source>
        <dbReference type="SAM" id="MobiDB-lite"/>
    </source>
</evidence>
<dbReference type="Gene3D" id="2.60.120.560">
    <property type="entry name" value="Exo-inulinase, domain 1"/>
    <property type="match status" value="1"/>
</dbReference>
<feature type="compositionally biased region" description="Pro residues" evidence="3">
    <location>
        <begin position="217"/>
        <end position="254"/>
    </location>
</feature>
<dbReference type="SUPFAM" id="SSF49899">
    <property type="entry name" value="Concanavalin A-like lectins/glucanases"/>
    <property type="match status" value="1"/>
</dbReference>
<dbReference type="AlphaFoldDB" id="A0A495JDZ1"/>
<dbReference type="SMART" id="SM00656">
    <property type="entry name" value="Amb_all"/>
    <property type="match status" value="1"/>
</dbReference>
<dbReference type="InterPro" id="IPR013320">
    <property type="entry name" value="ConA-like_dom_sf"/>
</dbReference>
<dbReference type="SUPFAM" id="SSF51126">
    <property type="entry name" value="Pectin lyase-like"/>
    <property type="match status" value="1"/>
</dbReference>
<name>A0A495JDZ1_9ACTN</name>
<dbReference type="Pfam" id="PF00544">
    <property type="entry name" value="Pectate_lyase_4"/>
    <property type="match status" value="1"/>
</dbReference>
<reference evidence="5 6" key="1">
    <citation type="submission" date="2018-10" db="EMBL/GenBank/DDBJ databases">
        <title>Sequencing the genomes of 1000 actinobacteria strains.</title>
        <authorList>
            <person name="Klenk H.-P."/>
        </authorList>
    </citation>
    <scope>NUCLEOTIDE SEQUENCE [LARGE SCALE GENOMIC DNA]</scope>
    <source>
        <strain evidence="5 6">DSM 45175</strain>
    </source>
</reference>
<keyword evidence="6" id="KW-1185">Reference proteome</keyword>
<evidence type="ECO:0000313" key="6">
    <source>
        <dbReference type="Proteomes" id="UP000277671"/>
    </source>
</evidence>
<proteinExistence type="inferred from homology"/>
<dbReference type="Gene3D" id="2.160.20.10">
    <property type="entry name" value="Single-stranded right-handed beta-helix, Pectin lyase-like"/>
    <property type="match status" value="1"/>
</dbReference>
<accession>A0A495JDZ1</accession>
<dbReference type="InterPro" id="IPR045032">
    <property type="entry name" value="PEL"/>
</dbReference>
<gene>
    <name evidence="5" type="ORF">BDK92_1223</name>
</gene>
<comment type="similarity">
    <text evidence="2">Belongs to the polysaccharide lyase 1 family.</text>
</comment>
<dbReference type="EMBL" id="RBKT01000001">
    <property type="protein sequence ID" value="RKR86951.1"/>
    <property type="molecule type" value="Genomic_DNA"/>
</dbReference>
<dbReference type="GO" id="GO:0005576">
    <property type="term" value="C:extracellular region"/>
    <property type="evidence" value="ECO:0007669"/>
    <property type="project" value="UniProtKB-SubCell"/>
</dbReference>
<evidence type="ECO:0000256" key="2">
    <source>
        <dbReference type="RuleBase" id="RU361173"/>
    </source>
</evidence>
<feature type="region of interest" description="Disordered" evidence="3">
    <location>
        <begin position="212"/>
        <end position="277"/>
    </location>
</feature>
<keyword evidence="2" id="KW-0964">Secreted</keyword>
<sequence>MNLHQGTRRLTPSRTAPGAALLALLLVATALVVTGGSARAATLFSDNFDDGNSTGWTASGGSWSVATDGSGVLRQAGTSADARSRAGSASWTDYTVRARVKPTVFNGSNRFVALTARVQSATSYYYLALRGNNTVELKRLSNGTSTTLASAAVTVTAGTWYGLSLQVSGSTLTGRLENGPVLTATDSQYATGQVGVATFYASAHFDDVLVETVGAPSPTPTTPGPTPTTPAPTTPAPTTPAPTTPPPTGNPVPGQPDGFASVNALGQNGTTGGAGGPVVTATNATDFLNYIDTTGPLVIRVQGVIRISSKQGVRPHKTIIGVGGNAEITGGGLDFYRSYNVIVRNINFTEAEDDAINVGQESHHVWIDHNRFAGAVDGSVDIVRGADYVTVSWNHFDHSDKSMLISHSDGAGSTDIGHLKVSIHHNFFDHSRQRHPRVRFGEPVHVYNNYFLGNDLYAVASTENAGVLVEGNYFENVPFPIYSASGYADSGPGRAVQRNNIFVNSGVPETTGTVVEPSTYYAYQLQPAAGVPAAVTAGAGVGRITG</sequence>
<dbReference type="GO" id="GO:0030570">
    <property type="term" value="F:pectate lyase activity"/>
    <property type="evidence" value="ECO:0007669"/>
    <property type="project" value="InterPro"/>
</dbReference>
<dbReference type="InterPro" id="IPR002022">
    <property type="entry name" value="Pec_lyase"/>
</dbReference>
<feature type="domain" description="Pectate lyase" evidence="4">
    <location>
        <begin position="274"/>
        <end position="480"/>
    </location>
</feature>
<organism evidence="5 6">
    <name type="scientific">Micromonospora pisi</name>
    <dbReference type="NCBI Taxonomy" id="589240"/>
    <lineage>
        <taxon>Bacteria</taxon>
        <taxon>Bacillati</taxon>
        <taxon>Actinomycetota</taxon>
        <taxon>Actinomycetes</taxon>
        <taxon>Micromonosporales</taxon>
        <taxon>Micromonosporaceae</taxon>
        <taxon>Micromonospora</taxon>
    </lineage>
</organism>
<dbReference type="PANTHER" id="PTHR31683:SF18">
    <property type="entry name" value="PECTATE LYASE 21-RELATED"/>
    <property type="match status" value="1"/>
</dbReference>
<dbReference type="OrthoDB" id="9804661at2"/>
<dbReference type="Proteomes" id="UP000277671">
    <property type="component" value="Unassembled WGS sequence"/>
</dbReference>
<dbReference type="SMART" id="SM00710">
    <property type="entry name" value="PbH1"/>
    <property type="match status" value="4"/>
</dbReference>
<dbReference type="InterPro" id="IPR012334">
    <property type="entry name" value="Pectin_lyas_fold"/>
</dbReference>
<protein>
    <submittedName>
        <fullName evidence="5">Pectate lyase</fullName>
    </submittedName>
</protein>